<gene>
    <name evidence="3" type="ORF">KY46_19880</name>
</gene>
<evidence type="ECO:0000256" key="1">
    <source>
        <dbReference type="ARBA" id="ARBA00005953"/>
    </source>
</evidence>
<dbReference type="NCBIfam" id="TIGR00051">
    <property type="entry name" value="YbgC/FadM family acyl-CoA thioesterase"/>
    <property type="match status" value="1"/>
</dbReference>
<dbReference type="EMBL" id="JWYV01000024">
    <property type="protein sequence ID" value="KKC98208.1"/>
    <property type="molecule type" value="Genomic_DNA"/>
</dbReference>
<dbReference type="Gene3D" id="3.10.129.10">
    <property type="entry name" value="Hotdog Thioesterase"/>
    <property type="match status" value="1"/>
</dbReference>
<dbReference type="InterPro" id="IPR029069">
    <property type="entry name" value="HotDog_dom_sf"/>
</dbReference>
<reference evidence="3 4" key="1">
    <citation type="submission" date="2014-12" db="EMBL/GenBank/DDBJ databases">
        <title>Mercury Reductase activity and rhizosphere competence traits in the genome of root associated Photobacterium halotolerans MELD1.</title>
        <authorList>
            <person name="Mathew D.C."/>
            <person name="Huang C.-C."/>
        </authorList>
    </citation>
    <scope>NUCLEOTIDE SEQUENCE [LARGE SCALE GENOMIC DNA]</scope>
    <source>
        <strain evidence="3 4">MELD1</strain>
    </source>
</reference>
<proteinExistence type="inferred from homology"/>
<evidence type="ECO:0000313" key="3">
    <source>
        <dbReference type="EMBL" id="KKC98208.1"/>
    </source>
</evidence>
<dbReference type="FunFam" id="3.10.129.10:FF:000004">
    <property type="entry name" value="Tol-pal system-associated acyl-CoA thioesterase"/>
    <property type="match status" value="1"/>
</dbReference>
<dbReference type="NCBIfam" id="TIGR02799">
    <property type="entry name" value="thio_ybgC"/>
    <property type="match status" value="1"/>
</dbReference>
<dbReference type="RefSeq" id="WP_046222350.1">
    <property type="nucleotide sequence ID" value="NZ_JWYV01000024.1"/>
</dbReference>
<dbReference type="InterPro" id="IPR006684">
    <property type="entry name" value="YbgC/YbaW"/>
</dbReference>
<dbReference type="PIRSF" id="PIRSF003230">
    <property type="entry name" value="YbgC"/>
    <property type="match status" value="1"/>
</dbReference>
<accession>A0A0F5V7W0</accession>
<protein>
    <submittedName>
        <fullName evidence="3">Acyl-CoA thioesterase</fullName>
    </submittedName>
</protein>
<dbReference type="Proteomes" id="UP000033633">
    <property type="component" value="Unassembled WGS sequence"/>
</dbReference>
<keyword evidence="2" id="KW-0378">Hydrolase</keyword>
<dbReference type="PATRIC" id="fig|265726.11.peg.2778"/>
<dbReference type="InterPro" id="IPR050563">
    <property type="entry name" value="4-hydroxybenzoyl-CoA_TE"/>
</dbReference>
<dbReference type="Pfam" id="PF13279">
    <property type="entry name" value="4HBT_2"/>
    <property type="match status" value="1"/>
</dbReference>
<keyword evidence="4" id="KW-1185">Reference proteome</keyword>
<dbReference type="CDD" id="cd00586">
    <property type="entry name" value="4HBT"/>
    <property type="match status" value="1"/>
</dbReference>
<dbReference type="SUPFAM" id="SSF54637">
    <property type="entry name" value="Thioesterase/thiol ester dehydrase-isomerase"/>
    <property type="match status" value="1"/>
</dbReference>
<evidence type="ECO:0000256" key="2">
    <source>
        <dbReference type="ARBA" id="ARBA00022801"/>
    </source>
</evidence>
<dbReference type="OrthoDB" id="9808429at2"/>
<comment type="caution">
    <text evidence="3">The sequence shown here is derived from an EMBL/GenBank/DDBJ whole genome shotgun (WGS) entry which is preliminary data.</text>
</comment>
<dbReference type="GO" id="GO:0047617">
    <property type="term" value="F:fatty acyl-CoA hydrolase activity"/>
    <property type="evidence" value="ECO:0007669"/>
    <property type="project" value="TreeGrafter"/>
</dbReference>
<dbReference type="InterPro" id="IPR014166">
    <property type="entry name" value="Tol-Pal_acyl-CoA_thioesterase"/>
</dbReference>
<dbReference type="STRING" id="265726.KY46_19880"/>
<dbReference type="PANTHER" id="PTHR31793">
    <property type="entry name" value="4-HYDROXYBENZOYL-COA THIOESTERASE FAMILY MEMBER"/>
    <property type="match status" value="1"/>
</dbReference>
<organism evidence="3 4">
    <name type="scientific">Photobacterium halotolerans</name>
    <dbReference type="NCBI Taxonomy" id="265726"/>
    <lineage>
        <taxon>Bacteria</taxon>
        <taxon>Pseudomonadati</taxon>
        <taxon>Pseudomonadota</taxon>
        <taxon>Gammaproteobacteria</taxon>
        <taxon>Vibrionales</taxon>
        <taxon>Vibrionaceae</taxon>
        <taxon>Photobacterium</taxon>
    </lineage>
</organism>
<dbReference type="AlphaFoldDB" id="A0A0F5V7W0"/>
<dbReference type="PANTHER" id="PTHR31793:SF37">
    <property type="entry name" value="ACYL-COA THIOESTER HYDROLASE YBGC"/>
    <property type="match status" value="1"/>
</dbReference>
<comment type="similarity">
    <text evidence="1">Belongs to the 4-hydroxybenzoyl-CoA thioesterase family.</text>
</comment>
<name>A0A0F5V7W0_9GAMM</name>
<evidence type="ECO:0000313" key="4">
    <source>
        <dbReference type="Proteomes" id="UP000033633"/>
    </source>
</evidence>
<sequence>MTEENAFDWPITIYIEDTDTGGIVYHANYLKFFERGRTELFRSFGVSLQDMLAQGFSFVVRHLEIDYLKGARLDDQLKVRTWPLKVRKASIEFCQILVNNEGQCLCKATVQVACVNPHSMKPIVIPEHILSEIA</sequence>